<feature type="transmembrane region" description="Helical" evidence="6">
    <location>
        <begin position="280"/>
        <end position="299"/>
    </location>
</feature>
<evidence type="ECO:0000256" key="1">
    <source>
        <dbReference type="ARBA" id="ARBA00004651"/>
    </source>
</evidence>
<feature type="transmembrane region" description="Helical" evidence="6">
    <location>
        <begin position="99"/>
        <end position="122"/>
    </location>
</feature>
<dbReference type="PANTHER" id="PTHR33529">
    <property type="entry name" value="SLR0882 PROTEIN-RELATED"/>
    <property type="match status" value="1"/>
</dbReference>
<evidence type="ECO:0000256" key="6">
    <source>
        <dbReference type="SAM" id="Phobius"/>
    </source>
</evidence>
<reference evidence="7 8" key="1">
    <citation type="submission" date="2024-08" db="EMBL/GenBank/DDBJ databases">
        <title>Tateyamaria sp. nov., isolated from marine algae.</title>
        <authorList>
            <person name="Choi B.J."/>
            <person name="Kim J.M."/>
            <person name="Lee J.K."/>
            <person name="Choi D.G."/>
            <person name="Bayburt H."/>
            <person name="Baek J.H."/>
            <person name="Han D.M."/>
            <person name="Jeon C.O."/>
        </authorList>
    </citation>
    <scope>NUCLEOTIDE SEQUENCE [LARGE SCALE GENOMIC DNA]</scope>
    <source>
        <strain evidence="7 8">KMU-156</strain>
    </source>
</reference>
<feature type="transmembrane region" description="Helical" evidence="6">
    <location>
        <begin position="60"/>
        <end position="78"/>
    </location>
</feature>
<dbReference type="Proteomes" id="UP001627408">
    <property type="component" value="Unassembled WGS sequence"/>
</dbReference>
<evidence type="ECO:0000256" key="4">
    <source>
        <dbReference type="ARBA" id="ARBA00022989"/>
    </source>
</evidence>
<dbReference type="RefSeq" id="WP_407593143.1">
    <property type="nucleotide sequence ID" value="NZ_JBHDIY010000002.1"/>
</dbReference>
<keyword evidence="3 6" id="KW-0812">Transmembrane</keyword>
<dbReference type="NCBIfam" id="TIGR04407">
    <property type="entry name" value="LptF_YjgP"/>
    <property type="match status" value="1"/>
</dbReference>
<dbReference type="InterPro" id="IPR030922">
    <property type="entry name" value="LptF"/>
</dbReference>
<dbReference type="Pfam" id="PF03739">
    <property type="entry name" value="LptF_LptG"/>
    <property type="match status" value="1"/>
</dbReference>
<keyword evidence="8" id="KW-1185">Reference proteome</keyword>
<keyword evidence="2" id="KW-1003">Cell membrane</keyword>
<evidence type="ECO:0000313" key="8">
    <source>
        <dbReference type="Proteomes" id="UP001627408"/>
    </source>
</evidence>
<sequence>MVRFDRYMLSQLMWLFGFFALVLVAVFWINRAVRLFDRLIGDGQTALVFLEFSALGLPRLIATVLPIATFAAAIYVTNRLNNESELTVMMSTGSSPWRMARPVAVFGLISALMMSLLLHLLVPIATEQLDEREVEISQNITSRLLTEGEFLSPAPGVTFYSRTVGQDGVLHDVFLSDRRGTEERMIYTAAEAYLVRNGEGTSLIMVDGLAQRLTNDSLSLSTAKFRDFSFDITTLIRTDPQISTRIVHMTSDQLLTDWAGIAERLNTSEGAVAEELHGRFARAAFCLVTALIGFATLLVGGYSRFGVRREIVIAFLVLIALDGMRGSLSGPVLANAGLWPIMYTPAVLGGVIVCGLLWRASGGRVFRRRLRGAT</sequence>
<dbReference type="InterPro" id="IPR005495">
    <property type="entry name" value="LptG/LptF_permease"/>
</dbReference>
<dbReference type="EMBL" id="JBHDIY010000002">
    <property type="protein sequence ID" value="MFL4471306.1"/>
    <property type="molecule type" value="Genomic_DNA"/>
</dbReference>
<evidence type="ECO:0000256" key="3">
    <source>
        <dbReference type="ARBA" id="ARBA00022692"/>
    </source>
</evidence>
<keyword evidence="5 6" id="KW-0472">Membrane</keyword>
<feature type="transmembrane region" description="Helical" evidence="6">
    <location>
        <begin position="311"/>
        <end position="328"/>
    </location>
</feature>
<comment type="subcellular location">
    <subcellularLocation>
        <location evidence="1">Cell membrane</location>
        <topology evidence="1">Multi-pass membrane protein</topology>
    </subcellularLocation>
</comment>
<proteinExistence type="predicted"/>
<dbReference type="PANTHER" id="PTHR33529:SF6">
    <property type="entry name" value="YJGP_YJGQ FAMILY PERMEASE"/>
    <property type="match status" value="1"/>
</dbReference>
<evidence type="ECO:0000313" key="7">
    <source>
        <dbReference type="EMBL" id="MFL4471306.1"/>
    </source>
</evidence>
<gene>
    <name evidence="7" type="primary">lptF</name>
    <name evidence="7" type="ORF">ACERZ8_16000</name>
</gene>
<evidence type="ECO:0000256" key="5">
    <source>
        <dbReference type="ARBA" id="ARBA00023136"/>
    </source>
</evidence>
<evidence type="ECO:0000256" key="2">
    <source>
        <dbReference type="ARBA" id="ARBA00022475"/>
    </source>
</evidence>
<feature type="transmembrane region" description="Helical" evidence="6">
    <location>
        <begin position="12"/>
        <end position="29"/>
    </location>
</feature>
<feature type="transmembrane region" description="Helical" evidence="6">
    <location>
        <begin position="340"/>
        <end position="361"/>
    </location>
</feature>
<name>A0ABW8UW59_9RHOB</name>
<protein>
    <submittedName>
        <fullName evidence="7">LPS export ABC transporter permease LptF</fullName>
    </submittedName>
</protein>
<comment type="caution">
    <text evidence="7">The sequence shown here is derived from an EMBL/GenBank/DDBJ whole genome shotgun (WGS) entry which is preliminary data.</text>
</comment>
<keyword evidence="4 6" id="KW-1133">Transmembrane helix</keyword>
<accession>A0ABW8UW59</accession>
<organism evidence="7 8">
    <name type="scientific">Tateyamaria armeniaca</name>
    <dbReference type="NCBI Taxonomy" id="2518930"/>
    <lineage>
        <taxon>Bacteria</taxon>
        <taxon>Pseudomonadati</taxon>
        <taxon>Pseudomonadota</taxon>
        <taxon>Alphaproteobacteria</taxon>
        <taxon>Rhodobacterales</taxon>
        <taxon>Roseobacteraceae</taxon>
        <taxon>Tateyamaria</taxon>
    </lineage>
</organism>